<dbReference type="InterPro" id="IPR030959">
    <property type="entry name" value="GWxTD_dom"/>
</dbReference>
<dbReference type="Proteomes" id="UP000050975">
    <property type="component" value="Unassembled WGS sequence"/>
</dbReference>
<dbReference type="AlphaFoldDB" id="A0A0S8JU78"/>
<dbReference type="EMBL" id="LJVE01000136">
    <property type="protein sequence ID" value="KPL12771.1"/>
    <property type="molecule type" value="Genomic_DNA"/>
</dbReference>
<proteinExistence type="predicted"/>
<name>A0A0S8JU78_UNCW3</name>
<dbReference type="NCBIfam" id="TIGR04514">
    <property type="entry name" value="GWxTD_dom"/>
    <property type="match status" value="1"/>
</dbReference>
<sequence length="427" mass="50255">MIVLLLYIVSVNTVEFYTDPVIYKTTIKLEDTVAQTSATEDFFYVEFNCEIPYQELQYQTAENIIFSNAIIPFKIVDQNRPDSLIDTLYRQFTIPSFSYAAKQQVSFLVQFGTYLPEGKFNYQIEILSGDKKGANEAVLEIRNEDYTMSDILLSSEISLDTLDDYLRKGNLRVVPRPSHSFDQRFNNLCFYYELYDLPSDSDTLSALYEFIDNEGRTVRKVSRSIEKTFLAQAVNCGINIQSIQSGEYRLLVTISDDGSNVLAQKETPFTIAKAQRQAISYEDMPYYREIEYFLTPGQYKEFMNLPEEGKKLFLDRFWRTCDYYTVAARFDYVKEHYKFGDTPGYKTDRGRIYVKYGEPDEIEKPLPLHYREQRPYEHWQYPNGEQFIFVDIRGINEYILVWTNCLDERSQPTMYKYLPEEKLDLVQ</sequence>
<evidence type="ECO:0000313" key="1">
    <source>
        <dbReference type="EMBL" id="KPL12771.1"/>
    </source>
</evidence>
<reference evidence="1 2" key="1">
    <citation type="journal article" date="2015" name="Microbiome">
        <title>Genomic resolution of linkages in carbon, nitrogen, and sulfur cycling among widespread estuary sediment bacteria.</title>
        <authorList>
            <person name="Baker B.J."/>
            <person name="Lazar C.S."/>
            <person name="Teske A.P."/>
            <person name="Dick G.J."/>
        </authorList>
    </citation>
    <scope>NUCLEOTIDE SEQUENCE [LARGE SCALE GENOMIC DNA]</scope>
    <source>
        <strain evidence="1">SM1_77</strain>
    </source>
</reference>
<protein>
    <recommendedName>
        <fullName evidence="3">GWxTD domain-containing protein</fullName>
    </recommendedName>
</protein>
<evidence type="ECO:0008006" key="3">
    <source>
        <dbReference type="Google" id="ProtNLM"/>
    </source>
</evidence>
<evidence type="ECO:0000313" key="2">
    <source>
        <dbReference type="Proteomes" id="UP000050975"/>
    </source>
</evidence>
<accession>A0A0S8JU78</accession>
<organism evidence="1 2">
    <name type="scientific">candidate division WOR_3 bacterium SM1_77</name>
    <dbReference type="NCBI Taxonomy" id="1703778"/>
    <lineage>
        <taxon>Bacteria</taxon>
        <taxon>Bacteria division WOR-3</taxon>
    </lineage>
</organism>
<comment type="caution">
    <text evidence="1">The sequence shown here is derived from an EMBL/GenBank/DDBJ whole genome shotgun (WGS) entry which is preliminary data.</text>
</comment>
<gene>
    <name evidence="1" type="ORF">AMJ74_06180</name>
</gene>